<keyword evidence="2" id="KW-1185">Reference proteome</keyword>
<evidence type="ECO:0000313" key="1">
    <source>
        <dbReference type="EMBL" id="SJZ36470.1"/>
    </source>
</evidence>
<name>A0A1T4K1Z5_9FIRM</name>
<gene>
    <name evidence="1" type="ORF">SAMN02745973_00293</name>
</gene>
<dbReference type="EMBL" id="FUWV01000001">
    <property type="protein sequence ID" value="SJZ36470.1"/>
    <property type="molecule type" value="Genomic_DNA"/>
</dbReference>
<dbReference type="SUPFAM" id="SSF56601">
    <property type="entry name" value="beta-lactamase/transpeptidase-like"/>
    <property type="match status" value="1"/>
</dbReference>
<proteinExistence type="predicted"/>
<sequence>MEPKNNPVYSYFTNTVYEQVLNHLKEKYDYTTEETTNYFINGGLTIYSTVDPKIQSIMDEIFKKNHLFPFLSSVAKQLNYTPEEAMVIIDNDTGYVFGIVGERNKEKSFFK</sequence>
<dbReference type="Proteomes" id="UP000196365">
    <property type="component" value="Unassembled WGS sequence"/>
</dbReference>
<dbReference type="Gene3D" id="3.40.710.10">
    <property type="entry name" value="DD-peptidase/beta-lactamase superfamily"/>
    <property type="match status" value="1"/>
</dbReference>
<accession>A0A1T4K1Z5</accession>
<dbReference type="AlphaFoldDB" id="A0A1T4K1Z5"/>
<dbReference type="InterPro" id="IPR012338">
    <property type="entry name" value="Beta-lactam/transpept-like"/>
</dbReference>
<dbReference type="RefSeq" id="WP_087677733.1">
    <property type="nucleotide sequence ID" value="NZ_FUWV01000001.1"/>
</dbReference>
<protein>
    <submittedName>
        <fullName evidence="1">Penicillin-binding protein 1A</fullName>
    </submittedName>
</protein>
<reference evidence="1 2" key="1">
    <citation type="submission" date="2017-02" db="EMBL/GenBank/DDBJ databases">
        <authorList>
            <person name="Peterson S.W."/>
        </authorList>
    </citation>
    <scope>NUCLEOTIDE SEQUENCE [LARGE SCALE GENOMIC DNA]</scope>
    <source>
        <strain evidence="1 2">DSM 15102</strain>
    </source>
</reference>
<dbReference type="OrthoDB" id="9766909at2"/>
<evidence type="ECO:0000313" key="2">
    <source>
        <dbReference type="Proteomes" id="UP000196365"/>
    </source>
</evidence>
<organism evidence="1 2">
    <name type="scientific">Garciella nitratireducens DSM 15102</name>
    <dbReference type="NCBI Taxonomy" id="1121911"/>
    <lineage>
        <taxon>Bacteria</taxon>
        <taxon>Bacillati</taxon>
        <taxon>Bacillota</taxon>
        <taxon>Clostridia</taxon>
        <taxon>Eubacteriales</taxon>
        <taxon>Eubacteriaceae</taxon>
        <taxon>Garciella</taxon>
    </lineage>
</organism>